<name>A0A933I9U6_UNCT6</name>
<keyword evidence="3 4" id="KW-0687">Ribonucleoprotein</keyword>
<keyword evidence="4" id="KW-0699">rRNA-binding</keyword>
<dbReference type="Proteomes" id="UP000736328">
    <property type="component" value="Unassembled WGS sequence"/>
</dbReference>
<dbReference type="PANTHER" id="PTHR12934:SF11">
    <property type="entry name" value="LARGE RIBOSOMAL SUBUNIT PROTEIN UL15M"/>
    <property type="match status" value="1"/>
</dbReference>
<protein>
    <recommendedName>
        <fullName evidence="4">Large ribosomal subunit protein uL15</fullName>
    </recommendedName>
</protein>
<evidence type="ECO:0000256" key="5">
    <source>
        <dbReference type="RuleBase" id="RU003888"/>
    </source>
</evidence>
<gene>
    <name evidence="4 8" type="primary">rplO</name>
    <name evidence="8" type="ORF">HY768_02030</name>
</gene>
<dbReference type="NCBIfam" id="TIGR01071">
    <property type="entry name" value="rplO_bact"/>
    <property type="match status" value="1"/>
</dbReference>
<dbReference type="InterPro" id="IPR005749">
    <property type="entry name" value="Ribosomal_uL15_bac-type"/>
</dbReference>
<comment type="caution">
    <text evidence="8">The sequence shown here is derived from an EMBL/GenBank/DDBJ whole genome shotgun (WGS) entry which is preliminary data.</text>
</comment>
<dbReference type="SUPFAM" id="SSF52080">
    <property type="entry name" value="Ribosomal proteins L15p and L18e"/>
    <property type="match status" value="1"/>
</dbReference>
<evidence type="ECO:0000313" key="9">
    <source>
        <dbReference type="Proteomes" id="UP000736328"/>
    </source>
</evidence>
<comment type="subunit">
    <text evidence="4">Part of the 50S ribosomal subunit.</text>
</comment>
<feature type="region of interest" description="Disordered" evidence="6">
    <location>
        <begin position="1"/>
        <end position="57"/>
    </location>
</feature>
<dbReference type="InterPro" id="IPR021131">
    <property type="entry name" value="Ribosomal_uL15/eL18"/>
</dbReference>
<evidence type="ECO:0000256" key="3">
    <source>
        <dbReference type="ARBA" id="ARBA00023274"/>
    </source>
</evidence>
<evidence type="ECO:0000313" key="8">
    <source>
        <dbReference type="EMBL" id="MBI4725998.1"/>
    </source>
</evidence>
<dbReference type="GO" id="GO:0003735">
    <property type="term" value="F:structural constituent of ribosome"/>
    <property type="evidence" value="ECO:0007669"/>
    <property type="project" value="InterPro"/>
</dbReference>
<proteinExistence type="inferred from homology"/>
<evidence type="ECO:0000256" key="1">
    <source>
        <dbReference type="ARBA" id="ARBA00007320"/>
    </source>
</evidence>
<evidence type="ECO:0000256" key="2">
    <source>
        <dbReference type="ARBA" id="ARBA00022980"/>
    </source>
</evidence>
<evidence type="ECO:0000256" key="4">
    <source>
        <dbReference type="HAMAP-Rule" id="MF_01341"/>
    </source>
</evidence>
<reference evidence="8" key="1">
    <citation type="submission" date="2020-07" db="EMBL/GenBank/DDBJ databases">
        <title>Huge and variable diversity of episymbiotic CPR bacteria and DPANN archaea in groundwater ecosystems.</title>
        <authorList>
            <person name="He C.Y."/>
            <person name="Keren R."/>
            <person name="Whittaker M."/>
            <person name="Farag I.F."/>
            <person name="Doudna J."/>
            <person name="Cate J.H.D."/>
            <person name="Banfield J.F."/>
        </authorList>
    </citation>
    <scope>NUCLEOTIDE SEQUENCE</scope>
    <source>
        <strain evidence="8">NC_groundwater_1520_Pr4_B-0.1um_53_5</strain>
    </source>
</reference>
<dbReference type="EMBL" id="JACQXR010000024">
    <property type="protein sequence ID" value="MBI4725998.1"/>
    <property type="molecule type" value="Genomic_DNA"/>
</dbReference>
<dbReference type="GO" id="GO:0019843">
    <property type="term" value="F:rRNA binding"/>
    <property type="evidence" value="ECO:0007669"/>
    <property type="project" value="UniProtKB-UniRule"/>
</dbReference>
<evidence type="ECO:0000259" key="7">
    <source>
        <dbReference type="Pfam" id="PF00828"/>
    </source>
</evidence>
<dbReference type="InterPro" id="IPR030878">
    <property type="entry name" value="Ribosomal_uL15"/>
</dbReference>
<dbReference type="HAMAP" id="MF_01341">
    <property type="entry name" value="Ribosomal_uL15"/>
    <property type="match status" value="1"/>
</dbReference>
<organism evidence="8 9">
    <name type="scientific">candidate division TA06 bacterium</name>
    <dbReference type="NCBI Taxonomy" id="2250710"/>
    <lineage>
        <taxon>Bacteria</taxon>
        <taxon>Bacteria division TA06</taxon>
    </lineage>
</organism>
<dbReference type="PROSITE" id="PS00475">
    <property type="entry name" value="RIBOSOMAL_L15"/>
    <property type="match status" value="1"/>
</dbReference>
<evidence type="ECO:0000256" key="6">
    <source>
        <dbReference type="SAM" id="MobiDB-lite"/>
    </source>
</evidence>
<dbReference type="Pfam" id="PF00828">
    <property type="entry name" value="Ribosomal_L27A"/>
    <property type="match status" value="1"/>
</dbReference>
<sequence>MKLDQIKPNRGAVKKAKRRGCGTGSGHGGTSTKGHKGQKSRAGSGARVPSWFEGGQMPLQRRLPKRGFTAFDKKTFQVVNLTALGTQEKEITPESMFALGLVRKKNQPVKVLGKGELKKALTVKAHAFSASAQKAIEAAGGKIEVLKVLSSHRTD</sequence>
<comment type="function">
    <text evidence="4">Binds to the 23S rRNA.</text>
</comment>
<dbReference type="AlphaFoldDB" id="A0A933I9U6"/>
<comment type="similarity">
    <text evidence="1 4 5">Belongs to the universal ribosomal protein uL15 family.</text>
</comment>
<feature type="domain" description="Large ribosomal subunit protein uL15/eL18" evidence="7">
    <location>
        <begin position="86"/>
        <end position="144"/>
    </location>
</feature>
<keyword evidence="4" id="KW-0694">RNA-binding</keyword>
<dbReference type="Gene3D" id="3.100.10.10">
    <property type="match status" value="1"/>
</dbReference>
<dbReference type="PANTHER" id="PTHR12934">
    <property type="entry name" value="50S RIBOSOMAL PROTEIN L15"/>
    <property type="match status" value="1"/>
</dbReference>
<dbReference type="InterPro" id="IPR001196">
    <property type="entry name" value="Ribosomal_uL15_CS"/>
</dbReference>
<keyword evidence="2 4" id="KW-0689">Ribosomal protein</keyword>
<dbReference type="InterPro" id="IPR036227">
    <property type="entry name" value="Ribosomal_uL15/eL18_sf"/>
</dbReference>
<feature type="compositionally biased region" description="Gly residues" evidence="6">
    <location>
        <begin position="21"/>
        <end position="31"/>
    </location>
</feature>
<dbReference type="GO" id="GO:0006412">
    <property type="term" value="P:translation"/>
    <property type="evidence" value="ECO:0007669"/>
    <property type="project" value="UniProtKB-UniRule"/>
</dbReference>
<dbReference type="GO" id="GO:0022625">
    <property type="term" value="C:cytosolic large ribosomal subunit"/>
    <property type="evidence" value="ECO:0007669"/>
    <property type="project" value="TreeGrafter"/>
</dbReference>
<accession>A0A933I9U6</accession>